<evidence type="ECO:0000256" key="1">
    <source>
        <dbReference type="ARBA" id="ARBA00022553"/>
    </source>
</evidence>
<evidence type="ECO:0000256" key="3">
    <source>
        <dbReference type="ARBA" id="ARBA00022777"/>
    </source>
</evidence>
<feature type="domain" description="SpoOB alpha-helical" evidence="5">
    <location>
        <begin position="234"/>
        <end position="284"/>
    </location>
</feature>
<organism evidence="6 7">
    <name type="scientific">Ruminiclostridium herbifermentans</name>
    <dbReference type="NCBI Taxonomy" id="2488810"/>
    <lineage>
        <taxon>Bacteria</taxon>
        <taxon>Bacillati</taxon>
        <taxon>Bacillota</taxon>
        <taxon>Clostridia</taxon>
        <taxon>Eubacteriales</taxon>
        <taxon>Oscillospiraceae</taxon>
        <taxon>Ruminiclostridium</taxon>
    </lineage>
</organism>
<dbReference type="InterPro" id="IPR032834">
    <property type="entry name" value="NatK-like_C"/>
</dbReference>
<protein>
    <submittedName>
        <fullName evidence="6">GHKL domain-containing protein</fullName>
    </submittedName>
</protein>
<dbReference type="Pfam" id="PF14689">
    <property type="entry name" value="SPOB_a"/>
    <property type="match status" value="1"/>
</dbReference>
<feature type="domain" description="Sensor histidine kinase NatK-like C-terminal" evidence="4">
    <location>
        <begin position="329"/>
        <end position="416"/>
    </location>
</feature>
<dbReference type="InterPro" id="IPR039506">
    <property type="entry name" value="SPOB_a"/>
</dbReference>
<dbReference type="PANTHER" id="PTHR40448">
    <property type="entry name" value="TWO-COMPONENT SENSOR HISTIDINE KINASE"/>
    <property type="match status" value="1"/>
</dbReference>
<accession>A0A4U7JDS9</accession>
<dbReference type="GO" id="GO:0042802">
    <property type="term" value="F:identical protein binding"/>
    <property type="evidence" value="ECO:0007669"/>
    <property type="project" value="TreeGrafter"/>
</dbReference>
<dbReference type="RefSeq" id="WP_137697848.1">
    <property type="nucleotide sequence ID" value="NZ_CP061336.1"/>
</dbReference>
<keyword evidence="2" id="KW-0808">Transferase</keyword>
<dbReference type="GO" id="GO:0000155">
    <property type="term" value="F:phosphorelay sensor kinase activity"/>
    <property type="evidence" value="ECO:0007669"/>
    <property type="project" value="InterPro"/>
</dbReference>
<dbReference type="Gene3D" id="1.10.287.130">
    <property type="match status" value="1"/>
</dbReference>
<dbReference type="AlphaFoldDB" id="A0A4U7JDS9"/>
<dbReference type="InterPro" id="IPR016120">
    <property type="entry name" value="Sig_transdc_His_kin_SpoOB"/>
</dbReference>
<gene>
    <name evidence="6" type="ORF">EHE19_012795</name>
</gene>
<dbReference type="KEGG" id="rher:EHE19_012795"/>
<evidence type="ECO:0000256" key="2">
    <source>
        <dbReference type="ARBA" id="ARBA00022679"/>
    </source>
</evidence>
<evidence type="ECO:0000259" key="5">
    <source>
        <dbReference type="Pfam" id="PF14689"/>
    </source>
</evidence>
<evidence type="ECO:0000313" key="7">
    <source>
        <dbReference type="Proteomes" id="UP000306409"/>
    </source>
</evidence>
<dbReference type="InterPro" id="IPR036890">
    <property type="entry name" value="HATPase_C_sf"/>
</dbReference>
<keyword evidence="1" id="KW-0597">Phosphoprotein</keyword>
<keyword evidence="7" id="KW-1185">Reference proteome</keyword>
<dbReference type="Proteomes" id="UP000306409">
    <property type="component" value="Chromosome"/>
</dbReference>
<keyword evidence="3" id="KW-0418">Kinase</keyword>
<dbReference type="OrthoDB" id="1656061at2"/>
<dbReference type="Pfam" id="PF14501">
    <property type="entry name" value="HATPase_c_5"/>
    <property type="match status" value="1"/>
</dbReference>
<dbReference type="SUPFAM" id="SSF55890">
    <property type="entry name" value="Sporulation response regulatory protein Spo0B"/>
    <property type="match status" value="1"/>
</dbReference>
<dbReference type="EMBL" id="CP061336">
    <property type="protein sequence ID" value="QNU65782.1"/>
    <property type="molecule type" value="Genomic_DNA"/>
</dbReference>
<dbReference type="Gene3D" id="3.30.565.10">
    <property type="entry name" value="Histidine kinase-like ATPase, C-terminal domain"/>
    <property type="match status" value="1"/>
</dbReference>
<name>A0A4U7JDS9_9FIRM</name>
<evidence type="ECO:0000313" key="6">
    <source>
        <dbReference type="EMBL" id="QNU65782.1"/>
    </source>
</evidence>
<evidence type="ECO:0000259" key="4">
    <source>
        <dbReference type="Pfam" id="PF14501"/>
    </source>
</evidence>
<proteinExistence type="predicted"/>
<reference evidence="6 7" key="1">
    <citation type="submission" date="2020-09" db="EMBL/GenBank/DDBJ databases">
        <title>Characterization and genome sequencing of Ruminiclostridium sp. nov. MA18.</title>
        <authorList>
            <person name="Rettenmaier R."/>
            <person name="Kowollik M.-L."/>
            <person name="Liebl W."/>
            <person name="Zverlov V."/>
        </authorList>
    </citation>
    <scope>NUCLEOTIDE SEQUENCE [LARGE SCALE GENOMIC DNA]</scope>
    <source>
        <strain evidence="6 7">MA18</strain>
    </source>
</reference>
<sequence>MLLLGQILVNTLFAMITAYLIYLFLKSNFSIILERNYLLLFLVLNGLLNGVLSTLWMTVLPIPYNLQFIKTLLLFILNIIIIKYFLHVEWIKSVLSFCIIILFVGIGDFTIPLITYLFGFTVTPDLINTDLFLFFILNIYIFAIAFALVILSPFAKTIKNIKNLTPVGFLIVITLAIMTSYLAIGYIVEFDPVTYIVLFLSSLIFFISSVWYISIYHKYEIQKEEQHQQTFYNESLANTLQDLKRIKHDQVNHLSVLHAMLQMKKYDSAQSYLKEMLHITENIGSMSIYDIKNVGLFGIISTKVNYAKNNGIEFDLKVFDVVDSIPNVKISDLCEVIGIYLDNALEEVLNNGKLRIEMQIETTDKDIVLKISNECIAEPDLKKSKKGEDRGNGLIIANKILSSYKNIIHTTSFDKETMVFSQALSIAKEA</sequence>
<dbReference type="PANTHER" id="PTHR40448:SF1">
    <property type="entry name" value="TWO-COMPONENT SENSOR HISTIDINE KINASE"/>
    <property type="match status" value="1"/>
</dbReference>